<evidence type="ECO:0000256" key="2">
    <source>
        <dbReference type="ARBA" id="ARBA00023015"/>
    </source>
</evidence>
<dbReference type="CDD" id="cd00018">
    <property type="entry name" value="AP2"/>
    <property type="match status" value="1"/>
</dbReference>
<dbReference type="Gene3D" id="3.30.730.10">
    <property type="entry name" value="AP2/ERF domain"/>
    <property type="match status" value="2"/>
</dbReference>
<evidence type="ECO:0000256" key="5">
    <source>
        <dbReference type="ARBA" id="ARBA00023242"/>
    </source>
</evidence>
<dbReference type="GO" id="GO:0003677">
    <property type="term" value="F:DNA binding"/>
    <property type="evidence" value="ECO:0007669"/>
    <property type="project" value="UniProtKB-KW"/>
</dbReference>
<dbReference type="AlphaFoldDB" id="A0AAE0L2V2"/>
<dbReference type="PANTHER" id="PTHR32467:SF90">
    <property type="entry name" value="AP2-LIKE ETHYLENE-RESPONSIVE TRANSCRIPTION FACTOR AIL1"/>
    <property type="match status" value="1"/>
</dbReference>
<protein>
    <recommendedName>
        <fullName evidence="7">AP2/ERF domain-containing protein</fullName>
    </recommendedName>
</protein>
<evidence type="ECO:0000313" key="9">
    <source>
        <dbReference type="Proteomes" id="UP001190700"/>
    </source>
</evidence>
<evidence type="ECO:0000256" key="1">
    <source>
        <dbReference type="ARBA" id="ARBA00004123"/>
    </source>
</evidence>
<dbReference type="GO" id="GO:0003700">
    <property type="term" value="F:DNA-binding transcription factor activity"/>
    <property type="evidence" value="ECO:0007669"/>
    <property type="project" value="InterPro"/>
</dbReference>
<evidence type="ECO:0000313" key="8">
    <source>
        <dbReference type="EMBL" id="KAK3269822.1"/>
    </source>
</evidence>
<feature type="domain" description="AP2/ERF" evidence="7">
    <location>
        <begin position="48"/>
        <end position="104"/>
    </location>
</feature>
<evidence type="ECO:0000256" key="4">
    <source>
        <dbReference type="ARBA" id="ARBA00023163"/>
    </source>
</evidence>
<dbReference type="InterPro" id="IPR036955">
    <property type="entry name" value="AP2/ERF_dom_sf"/>
</dbReference>
<keyword evidence="3" id="KW-0238">DNA-binding</keyword>
<keyword evidence="9" id="KW-1185">Reference proteome</keyword>
<keyword evidence="2" id="KW-0805">Transcription regulation</keyword>
<sequence length="300" mass="33378">MFYTDFTRFYLYYRLLITADLKRRRGGGIPLSVDAENDSRKNPPKSSRFRGVTLFRPTGKWRAQISASGKTTSLGDHDTEEEAARAFDRAAINKGGPTAITNYNISEYDVELQELLKMSQPELVATLRSRARRSGRQTSRYKGVTSIKQTGKWSAQLHVNGKQLHLGIFETEESAAQAYDRASIHKSGVDGETSAIVTNFDISEYSGEAESLKTMEQSELLARIAEDPDYSSIDAKYPAYLKADAASPSTQLQSELSVKLSPGHFTNLKKRSPSPISPNFACFPGSKERRTRMQPCRAAC</sequence>
<dbReference type="SUPFAM" id="SSF54171">
    <property type="entry name" value="DNA-binding domain"/>
    <property type="match status" value="2"/>
</dbReference>
<keyword evidence="5" id="KW-0539">Nucleus</keyword>
<dbReference type="SMART" id="SM00380">
    <property type="entry name" value="AP2"/>
    <property type="match status" value="2"/>
</dbReference>
<dbReference type="Proteomes" id="UP001190700">
    <property type="component" value="Unassembled WGS sequence"/>
</dbReference>
<name>A0AAE0L2V2_9CHLO</name>
<feature type="domain" description="AP2/ERF" evidence="7">
    <location>
        <begin position="140"/>
        <end position="201"/>
    </location>
</feature>
<dbReference type="PANTHER" id="PTHR32467">
    <property type="entry name" value="AP2-LIKE ETHYLENE-RESPONSIVE TRANSCRIPTION FACTOR"/>
    <property type="match status" value="1"/>
</dbReference>
<comment type="subcellular location">
    <subcellularLocation>
        <location evidence="1">Nucleus</location>
    </subcellularLocation>
</comment>
<feature type="region of interest" description="Disordered" evidence="6">
    <location>
        <begin position="28"/>
        <end position="49"/>
    </location>
</feature>
<keyword evidence="4" id="KW-0804">Transcription</keyword>
<evidence type="ECO:0000259" key="7">
    <source>
        <dbReference type="PROSITE" id="PS51032"/>
    </source>
</evidence>
<dbReference type="GO" id="GO:0005634">
    <property type="term" value="C:nucleus"/>
    <property type="evidence" value="ECO:0007669"/>
    <property type="project" value="UniProtKB-SubCell"/>
</dbReference>
<dbReference type="InterPro" id="IPR001471">
    <property type="entry name" value="AP2/ERF_dom"/>
</dbReference>
<evidence type="ECO:0000256" key="3">
    <source>
        <dbReference type="ARBA" id="ARBA00023125"/>
    </source>
</evidence>
<dbReference type="InterPro" id="IPR016177">
    <property type="entry name" value="DNA-bd_dom_sf"/>
</dbReference>
<reference evidence="8 9" key="1">
    <citation type="journal article" date="2015" name="Genome Biol. Evol.">
        <title>Comparative Genomics of a Bacterivorous Green Alga Reveals Evolutionary Causalities and Consequences of Phago-Mixotrophic Mode of Nutrition.</title>
        <authorList>
            <person name="Burns J.A."/>
            <person name="Paasch A."/>
            <person name="Narechania A."/>
            <person name="Kim E."/>
        </authorList>
    </citation>
    <scope>NUCLEOTIDE SEQUENCE [LARGE SCALE GENOMIC DNA]</scope>
    <source>
        <strain evidence="8 9">PLY_AMNH</strain>
    </source>
</reference>
<comment type="caution">
    <text evidence="8">The sequence shown here is derived from an EMBL/GenBank/DDBJ whole genome shotgun (WGS) entry which is preliminary data.</text>
</comment>
<gene>
    <name evidence="8" type="ORF">CYMTET_21752</name>
</gene>
<proteinExistence type="predicted"/>
<accession>A0AAE0L2V2</accession>
<dbReference type="PROSITE" id="PS51032">
    <property type="entry name" value="AP2_ERF"/>
    <property type="match status" value="2"/>
</dbReference>
<dbReference type="EMBL" id="LGRX02010719">
    <property type="protein sequence ID" value="KAK3269822.1"/>
    <property type="molecule type" value="Genomic_DNA"/>
</dbReference>
<dbReference type="Pfam" id="PF00847">
    <property type="entry name" value="AP2"/>
    <property type="match status" value="1"/>
</dbReference>
<organism evidence="8 9">
    <name type="scientific">Cymbomonas tetramitiformis</name>
    <dbReference type="NCBI Taxonomy" id="36881"/>
    <lineage>
        <taxon>Eukaryota</taxon>
        <taxon>Viridiplantae</taxon>
        <taxon>Chlorophyta</taxon>
        <taxon>Pyramimonadophyceae</taxon>
        <taxon>Pyramimonadales</taxon>
        <taxon>Pyramimonadaceae</taxon>
        <taxon>Cymbomonas</taxon>
    </lineage>
</organism>
<evidence type="ECO:0000256" key="6">
    <source>
        <dbReference type="SAM" id="MobiDB-lite"/>
    </source>
</evidence>